<proteinExistence type="predicted"/>
<reference evidence="1" key="1">
    <citation type="submission" date="2021-05" db="EMBL/GenBank/DDBJ databases">
        <authorList>
            <person name="Pan Q."/>
            <person name="Jouanno E."/>
            <person name="Zahm M."/>
            <person name="Klopp C."/>
            <person name="Cabau C."/>
            <person name="Louis A."/>
            <person name="Berthelot C."/>
            <person name="Parey E."/>
            <person name="Roest Crollius H."/>
            <person name="Montfort J."/>
            <person name="Robinson-Rechavi M."/>
            <person name="Bouchez O."/>
            <person name="Lampietro C."/>
            <person name="Lopez Roques C."/>
            <person name="Donnadieu C."/>
            <person name="Postlethwait J."/>
            <person name="Bobe J."/>
            <person name="Dillon D."/>
            <person name="Chandos A."/>
            <person name="von Hippel F."/>
            <person name="Guiguen Y."/>
        </authorList>
    </citation>
    <scope>NUCLEOTIDE SEQUENCE</scope>
    <source>
        <strain evidence="1">YG-Jan2019</strain>
    </source>
</reference>
<organism evidence="1 2">
    <name type="scientific">Dallia pectoralis</name>
    <name type="common">Alaska blackfish</name>
    <dbReference type="NCBI Taxonomy" id="75939"/>
    <lineage>
        <taxon>Eukaryota</taxon>
        <taxon>Metazoa</taxon>
        <taxon>Chordata</taxon>
        <taxon>Craniata</taxon>
        <taxon>Vertebrata</taxon>
        <taxon>Euteleostomi</taxon>
        <taxon>Actinopterygii</taxon>
        <taxon>Neopterygii</taxon>
        <taxon>Teleostei</taxon>
        <taxon>Protacanthopterygii</taxon>
        <taxon>Esociformes</taxon>
        <taxon>Umbridae</taxon>
        <taxon>Dallia</taxon>
    </lineage>
</organism>
<gene>
    <name evidence="1" type="ORF">DPEC_G00226330</name>
</gene>
<name>A0ACC2G108_DALPE</name>
<evidence type="ECO:0000313" key="1">
    <source>
        <dbReference type="EMBL" id="KAJ7997185.1"/>
    </source>
</evidence>
<keyword evidence="2" id="KW-1185">Reference proteome</keyword>
<sequence length="101" mass="11677">MFIFLLNQAAQKPGIVHSVYRREMESFERTPSKGDCGCCTIWNIVRIFYELLGQCGLEEVLYVAGECLGRRITLLIPGRLELTGLLRYKYIWDNPTFAQEI</sequence>
<accession>A0ACC2G108</accession>
<protein>
    <submittedName>
        <fullName evidence="1">Uncharacterized protein</fullName>
    </submittedName>
</protein>
<dbReference type="EMBL" id="CM055746">
    <property type="protein sequence ID" value="KAJ7997185.1"/>
    <property type="molecule type" value="Genomic_DNA"/>
</dbReference>
<evidence type="ECO:0000313" key="2">
    <source>
        <dbReference type="Proteomes" id="UP001157502"/>
    </source>
</evidence>
<comment type="caution">
    <text evidence="1">The sequence shown here is derived from an EMBL/GenBank/DDBJ whole genome shotgun (WGS) entry which is preliminary data.</text>
</comment>
<dbReference type="Proteomes" id="UP001157502">
    <property type="component" value="Chromosome 19"/>
</dbReference>